<feature type="compositionally biased region" description="Low complexity" evidence="1">
    <location>
        <begin position="519"/>
        <end position="528"/>
    </location>
</feature>
<feature type="region of interest" description="Disordered" evidence="1">
    <location>
        <begin position="510"/>
        <end position="572"/>
    </location>
</feature>
<dbReference type="EMBL" id="LR796235">
    <property type="protein sequence ID" value="CAB4130258.1"/>
    <property type="molecule type" value="Genomic_DNA"/>
</dbReference>
<organism evidence="2">
    <name type="scientific">uncultured Caudovirales phage</name>
    <dbReference type="NCBI Taxonomy" id="2100421"/>
    <lineage>
        <taxon>Viruses</taxon>
        <taxon>Duplodnaviria</taxon>
        <taxon>Heunggongvirae</taxon>
        <taxon>Uroviricota</taxon>
        <taxon>Caudoviricetes</taxon>
        <taxon>Peduoviridae</taxon>
        <taxon>Maltschvirus</taxon>
        <taxon>Maltschvirus maltsch</taxon>
    </lineage>
</organism>
<feature type="compositionally biased region" description="Gly residues" evidence="1">
    <location>
        <begin position="529"/>
        <end position="548"/>
    </location>
</feature>
<evidence type="ECO:0000313" key="2">
    <source>
        <dbReference type="EMBL" id="CAB4130258.1"/>
    </source>
</evidence>
<sequence>MSENKLTVWQRLSQTFGPNSLLGQDYPTYKYDKSELLKTTSKSEFDREKLQAQQTYYLANQWGRVENNLYTQAVFYEPTRLSSFYDYESMEFTPEIGAALDIYAEESTTINQDGYMLQIYSESSRIKSILGDLFNNALDINTNLPMWTRNTCKYGDNFVYLKLDPEKGIIGCMQLPIIDIERLEAGMGAHSTDSTTNPEKKHLKFKWKQKDLEFNTWEVAHFRLLGDDRRLPYGTSMLEKARRIWKQLLLSEDAMLIYRTSRAPERRVFKVFVGNMDDADVEPYIQRFANKFKRSQTVDHKTGNVDMRFNQMAVDQDYFVPVRDTAQASPIETLPGAQNLSEIADIEYIQKKLLTALRVPKAFLGFEETVGDGKNLSLQDIRFARTINRIQKNMISELNKIAIIHLFILGFEDEISNFNLSLTNPSTQADLMKIDVWKEKILLYKDMVADPGSGVAAVSMSWAKKHILGFSDDEIKLDLQQQRIERAVGEELKKTAEVITHTGIFDNLDKLYGKKEGEPAGTPTEGGSTDTGGGLGAPPDLGGMGDMGGESPAPPESPAPADAGTVPENNERNKENLNIILENSGMLNEDDIIDLSRVQESLGEMGNQLDKLLKG</sequence>
<gene>
    <name evidence="2" type="ORF">UFOVP117_334</name>
</gene>
<reference evidence="2" key="1">
    <citation type="submission" date="2020-04" db="EMBL/GenBank/DDBJ databases">
        <authorList>
            <person name="Chiriac C."/>
            <person name="Salcher M."/>
            <person name="Ghai R."/>
            <person name="Kavagutti S V."/>
        </authorList>
    </citation>
    <scope>NUCLEOTIDE SEQUENCE</scope>
</reference>
<accession>A0A6J5L6H7</accession>
<protein>
    <submittedName>
        <fullName evidence="2">Portal vertex protein</fullName>
    </submittedName>
</protein>
<evidence type="ECO:0000256" key="1">
    <source>
        <dbReference type="SAM" id="MobiDB-lite"/>
    </source>
</evidence>
<dbReference type="InterPro" id="IPR010823">
    <property type="entry name" value="Portal_Gp20"/>
</dbReference>
<name>A0A6J5L6H7_9CAUD</name>
<dbReference type="Pfam" id="PF07230">
    <property type="entry name" value="Portal_T4"/>
    <property type="match status" value="1"/>
</dbReference>
<proteinExistence type="predicted"/>